<dbReference type="EMBL" id="GGEC01078282">
    <property type="protein sequence ID" value="MBX58766.1"/>
    <property type="molecule type" value="Transcribed_RNA"/>
</dbReference>
<organism evidence="1">
    <name type="scientific">Rhizophora mucronata</name>
    <name type="common">Asiatic mangrove</name>
    <dbReference type="NCBI Taxonomy" id="61149"/>
    <lineage>
        <taxon>Eukaryota</taxon>
        <taxon>Viridiplantae</taxon>
        <taxon>Streptophyta</taxon>
        <taxon>Embryophyta</taxon>
        <taxon>Tracheophyta</taxon>
        <taxon>Spermatophyta</taxon>
        <taxon>Magnoliopsida</taxon>
        <taxon>eudicotyledons</taxon>
        <taxon>Gunneridae</taxon>
        <taxon>Pentapetalae</taxon>
        <taxon>rosids</taxon>
        <taxon>fabids</taxon>
        <taxon>Malpighiales</taxon>
        <taxon>Rhizophoraceae</taxon>
        <taxon>Rhizophora</taxon>
    </lineage>
</organism>
<dbReference type="AlphaFoldDB" id="A0A2P2PVK5"/>
<sequence length="29" mass="3383">MREHVKHMTASISSADSAHFESQYILYKD</sequence>
<reference evidence="1" key="1">
    <citation type="submission" date="2018-02" db="EMBL/GenBank/DDBJ databases">
        <title>Rhizophora mucronata_Transcriptome.</title>
        <authorList>
            <person name="Meera S.P."/>
            <person name="Sreeshan A."/>
            <person name="Augustine A."/>
        </authorList>
    </citation>
    <scope>NUCLEOTIDE SEQUENCE</scope>
    <source>
        <tissue evidence="1">Leaf</tissue>
    </source>
</reference>
<protein>
    <submittedName>
        <fullName evidence="1">Uncharacterized protein</fullName>
    </submittedName>
</protein>
<proteinExistence type="predicted"/>
<evidence type="ECO:0000313" key="1">
    <source>
        <dbReference type="EMBL" id="MBX58766.1"/>
    </source>
</evidence>
<name>A0A2P2PVK5_RHIMU</name>
<accession>A0A2P2PVK5</accession>